<keyword evidence="1" id="KW-0030">Aminoacyl-tRNA synthetase</keyword>
<keyword evidence="1" id="KW-0436">Ligase</keyword>
<accession>A0A291LAE8</accession>
<dbReference type="EMBL" id="MF805809">
    <property type="protein sequence ID" value="ATI15931.1"/>
    <property type="molecule type" value="Genomic_DNA"/>
</dbReference>
<reference evidence="1 2" key="1">
    <citation type="submission" date="2017-09" db="EMBL/GenBank/DDBJ databases">
        <title>Phage vB_EcoM_PHB05 against multidrug-resistant shiga toxin-producing Escherichia.</title>
        <authorList>
            <person name="Chen Y."/>
            <person name="Song J."/>
            <person name="Wu B."/>
        </authorList>
    </citation>
    <scope>NUCLEOTIDE SEQUENCE [LARGE SCALE GENOMIC DNA]</scope>
    <source>
        <strain evidence="1">Wastewater</strain>
    </source>
</reference>
<name>A0A291LAE8_9CAUD</name>
<dbReference type="Proteomes" id="UP000230824">
    <property type="component" value="Segment"/>
</dbReference>
<organism evidence="1 2">
    <name type="scientific">Escherichia phage vB_EcoM_PHB05</name>
    <dbReference type="NCBI Taxonomy" id="2041347"/>
    <lineage>
        <taxon>Viruses</taxon>
        <taxon>Duplodnaviria</taxon>
        <taxon>Heunggongvirae</taxon>
        <taxon>Uroviricota</taxon>
        <taxon>Caudoviricetes</taxon>
        <taxon>Stephanstirmvirinae</taxon>
        <taxon>Justusliebigvirus</taxon>
        <taxon>Justusliebigvirus PHB05</taxon>
    </lineage>
</organism>
<keyword evidence="2" id="KW-1185">Reference proteome</keyword>
<dbReference type="GO" id="GO:0004812">
    <property type="term" value="F:aminoacyl-tRNA ligase activity"/>
    <property type="evidence" value="ECO:0007669"/>
    <property type="project" value="UniProtKB-KW"/>
</dbReference>
<protein>
    <submittedName>
        <fullName evidence="1">Putative seryl-tRNA synthetase</fullName>
    </submittedName>
</protein>
<dbReference type="GeneID" id="62611901"/>
<sequence>MNVAVIAQAIDYYGRFAQMLEVPYLVDADILAYTLPENKEDRPLGHPNGKYYVASAEQSFLQMEKDGFEFAAGNPYMALTPCYRTEENLDDTHFNIFLKLELIEFYPDATIEEYANAMRCFFSTYYGVKTYLVPTNIGVDVEDEYGLELGSFGMRESPRGHPYIYATGIAEPRASLAINRVVNNIQSISK</sequence>
<dbReference type="RefSeq" id="YP_009984557.1">
    <property type="nucleotide sequence ID" value="NC_052652.1"/>
</dbReference>
<evidence type="ECO:0000313" key="1">
    <source>
        <dbReference type="EMBL" id="ATI15931.1"/>
    </source>
</evidence>
<proteinExistence type="predicted"/>
<evidence type="ECO:0000313" key="2">
    <source>
        <dbReference type="Proteomes" id="UP000230824"/>
    </source>
</evidence>
<dbReference type="KEGG" id="vg:62611901"/>